<reference evidence="2 3" key="1">
    <citation type="journal article" date="2023" name="Nucleic Acids Res.">
        <title>The hologenome of Daphnia magna reveals possible DNA methylation and microbiome-mediated evolution of the host genome.</title>
        <authorList>
            <person name="Chaturvedi A."/>
            <person name="Li X."/>
            <person name="Dhandapani V."/>
            <person name="Marshall H."/>
            <person name="Kissane S."/>
            <person name="Cuenca-Cambronero M."/>
            <person name="Asole G."/>
            <person name="Calvet F."/>
            <person name="Ruiz-Romero M."/>
            <person name="Marangio P."/>
            <person name="Guigo R."/>
            <person name="Rago D."/>
            <person name="Mirbahai L."/>
            <person name="Eastwood N."/>
            <person name="Colbourne J.K."/>
            <person name="Zhou J."/>
            <person name="Mallon E."/>
            <person name="Orsini L."/>
        </authorList>
    </citation>
    <scope>NUCLEOTIDE SEQUENCE [LARGE SCALE GENOMIC DNA]</scope>
    <source>
        <strain evidence="2">LRV0_1</strain>
    </source>
</reference>
<feature type="region of interest" description="Disordered" evidence="1">
    <location>
        <begin position="1"/>
        <end position="27"/>
    </location>
</feature>
<keyword evidence="3" id="KW-1185">Reference proteome</keyword>
<accession>A0ABR0B412</accession>
<dbReference type="Proteomes" id="UP001234178">
    <property type="component" value="Unassembled WGS sequence"/>
</dbReference>
<evidence type="ECO:0000256" key="1">
    <source>
        <dbReference type="SAM" id="MobiDB-lite"/>
    </source>
</evidence>
<dbReference type="EMBL" id="JAOYFB010000040">
    <property type="protein sequence ID" value="KAK4036433.1"/>
    <property type="molecule type" value="Genomic_DNA"/>
</dbReference>
<name>A0ABR0B412_9CRUS</name>
<evidence type="ECO:0000313" key="3">
    <source>
        <dbReference type="Proteomes" id="UP001234178"/>
    </source>
</evidence>
<gene>
    <name evidence="2" type="ORF">OUZ56_028488</name>
</gene>
<organism evidence="2 3">
    <name type="scientific">Daphnia magna</name>
    <dbReference type="NCBI Taxonomy" id="35525"/>
    <lineage>
        <taxon>Eukaryota</taxon>
        <taxon>Metazoa</taxon>
        <taxon>Ecdysozoa</taxon>
        <taxon>Arthropoda</taxon>
        <taxon>Crustacea</taxon>
        <taxon>Branchiopoda</taxon>
        <taxon>Diplostraca</taxon>
        <taxon>Cladocera</taxon>
        <taxon>Anomopoda</taxon>
        <taxon>Daphniidae</taxon>
        <taxon>Daphnia</taxon>
    </lineage>
</organism>
<evidence type="ECO:0000313" key="2">
    <source>
        <dbReference type="EMBL" id="KAK4036433.1"/>
    </source>
</evidence>
<sequence length="63" mass="6809">MRKNETMSGLPRIARESPTTGCNMARPVSNGRLAGINENKKIKSMLVNKQSVTLCGAYDRGVG</sequence>
<protein>
    <submittedName>
        <fullName evidence="2">Uncharacterized protein</fullName>
    </submittedName>
</protein>
<proteinExistence type="predicted"/>
<comment type="caution">
    <text evidence="2">The sequence shown here is derived from an EMBL/GenBank/DDBJ whole genome shotgun (WGS) entry which is preliminary data.</text>
</comment>